<dbReference type="EMBL" id="GL832973">
    <property type="protein sequence ID" value="EGD75715.1"/>
    <property type="molecule type" value="Genomic_DNA"/>
</dbReference>
<dbReference type="SUPFAM" id="SSF55920">
    <property type="entry name" value="Creatinase/aminopeptidase"/>
    <property type="match status" value="1"/>
</dbReference>
<dbReference type="FunFam" id="3.90.230.10:FF:000007">
    <property type="entry name" value="Xaa-Pro aminopeptidase P"/>
    <property type="match status" value="1"/>
</dbReference>
<dbReference type="MEROPS" id="M24.009"/>
<name>F2UGG5_SALR5</name>
<keyword evidence="11" id="KW-1185">Reference proteome</keyword>
<dbReference type="InterPro" id="IPR000994">
    <property type="entry name" value="Pept_M24"/>
</dbReference>
<dbReference type="PROSITE" id="PS00491">
    <property type="entry name" value="PROLINE_PEPTIDASE"/>
    <property type="match status" value="1"/>
</dbReference>
<dbReference type="OMA" id="AMAKFPP"/>
<dbReference type="Pfam" id="PF00557">
    <property type="entry name" value="Peptidase_M24"/>
    <property type="match status" value="1"/>
</dbReference>
<dbReference type="GO" id="GO:0005737">
    <property type="term" value="C:cytoplasm"/>
    <property type="evidence" value="ECO:0007669"/>
    <property type="project" value="UniProtKB-ARBA"/>
</dbReference>
<dbReference type="RefSeq" id="XP_004991636.1">
    <property type="nucleotide sequence ID" value="XM_004991579.1"/>
</dbReference>
<feature type="domain" description="Creatinase N-terminal" evidence="8">
    <location>
        <begin position="29"/>
        <end position="153"/>
    </location>
</feature>
<evidence type="ECO:0000259" key="8">
    <source>
        <dbReference type="Pfam" id="PF01321"/>
    </source>
</evidence>
<dbReference type="Gene3D" id="3.90.230.10">
    <property type="entry name" value="Creatinase/methionine aminopeptidase superfamily"/>
    <property type="match status" value="1"/>
</dbReference>
<dbReference type="InterPro" id="IPR000587">
    <property type="entry name" value="Creatinase_N"/>
</dbReference>
<dbReference type="STRING" id="946362.F2UGG5"/>
<protein>
    <submittedName>
        <fullName evidence="10">Uncharacterized protein</fullName>
    </submittedName>
</protein>
<evidence type="ECO:0000256" key="1">
    <source>
        <dbReference type="ARBA" id="ARBA00001936"/>
    </source>
</evidence>
<evidence type="ECO:0000313" key="11">
    <source>
        <dbReference type="Proteomes" id="UP000007799"/>
    </source>
</evidence>
<sequence>MDLSTFRQLLKDGSGNDADSGGGGGGVGLNAFYIPSADEHQNEYPPEFARRRQFATGFTGSAGPSVVTETKAAMWTDGRYWVQAQQQLDTSQWTLMKTGVWSQGCPSVEEFLTKELKPGDKVGIDPRHVQHSAFESMRSALAKAKVALVPVSENPVDELWGDSDRPPAPSGDIFALDDKYTGQTVNDKLAAVRGVLQTNGCSSLVVTALDEVAWLFNLRGSDVPYSPVFLAYALVTQDAVTIYTDEHRFAPAVLPRLQRSSVSVKPYGAFFDDIATQAPILTEHGDIWVGDKCTEALWRLIPRNKACVKMTPTNELKAIKNDTELQGMRNCHIRDGVALCRFFHWMDAQFDGQRGSGMKLTEITVADKVEEFRRYEEDFVSLSFPSISSVGGNAAMPHYTPDVSTCKVVDNQHVYLLDSGAQYLDGTTDVTRTVHFGEPTAEEKRAFTAVLKGHIALARSIFPTGTDGRTLDALARAPIWQFGLTYTHGTGHGVGSFLNVHEGPMLLSFKKGAATHEGLHAGNVVTIEPGYYQENDFGIRIENVEIVAPSLEQSGFLQFEAVTLVPIQAKMIDRDLLTAEDIKWINDYHDSACRQVIGQQLQERGLVEVMEWLHASTMPL</sequence>
<evidence type="ECO:0000259" key="7">
    <source>
        <dbReference type="Pfam" id="PF00557"/>
    </source>
</evidence>
<evidence type="ECO:0000256" key="5">
    <source>
        <dbReference type="ARBA" id="ARBA00023211"/>
    </source>
</evidence>
<dbReference type="InterPro" id="IPR033740">
    <property type="entry name" value="Pept_M24B"/>
</dbReference>
<dbReference type="eggNOG" id="KOG2413">
    <property type="taxonomic scope" value="Eukaryota"/>
</dbReference>
<dbReference type="Pfam" id="PF16189">
    <property type="entry name" value="Creatinase_N_2"/>
    <property type="match status" value="1"/>
</dbReference>
<dbReference type="FunCoup" id="F2UGG5">
    <property type="interactions" value="1211"/>
</dbReference>
<evidence type="ECO:0000256" key="3">
    <source>
        <dbReference type="ARBA" id="ARBA00022723"/>
    </source>
</evidence>
<organism evidence="11">
    <name type="scientific">Salpingoeca rosetta (strain ATCC 50818 / BSB-021)</name>
    <dbReference type="NCBI Taxonomy" id="946362"/>
    <lineage>
        <taxon>Eukaryota</taxon>
        <taxon>Choanoflagellata</taxon>
        <taxon>Craspedida</taxon>
        <taxon>Salpingoecidae</taxon>
        <taxon>Salpingoeca</taxon>
    </lineage>
</organism>
<dbReference type="AlphaFoldDB" id="F2UGG5"/>
<comment type="similarity">
    <text evidence="2 6">Belongs to the peptidase M24B family.</text>
</comment>
<dbReference type="InParanoid" id="F2UGG5"/>
<keyword evidence="5" id="KW-0464">Manganese</keyword>
<comment type="cofactor">
    <cofactor evidence="1">
        <name>Mn(2+)</name>
        <dbReference type="ChEBI" id="CHEBI:29035"/>
    </cofactor>
</comment>
<proteinExistence type="inferred from homology"/>
<dbReference type="KEGG" id="sre:PTSG_07832"/>
<dbReference type="InterPro" id="IPR001131">
    <property type="entry name" value="Peptidase_M24B_aminopep-P_CS"/>
</dbReference>
<gene>
    <name evidence="10" type="ORF">PTSG_07832</name>
</gene>
<dbReference type="Gene3D" id="3.40.350.10">
    <property type="entry name" value="Creatinase/prolidase N-terminal domain"/>
    <property type="match status" value="2"/>
</dbReference>
<dbReference type="GO" id="GO:0046872">
    <property type="term" value="F:metal ion binding"/>
    <property type="evidence" value="ECO:0007669"/>
    <property type="project" value="UniProtKB-KW"/>
</dbReference>
<dbReference type="InterPro" id="IPR036005">
    <property type="entry name" value="Creatinase/aminopeptidase-like"/>
</dbReference>
<dbReference type="InterPro" id="IPR029149">
    <property type="entry name" value="Creatin/AminoP/Spt16_N"/>
</dbReference>
<keyword evidence="3 6" id="KW-0479">Metal-binding</keyword>
<dbReference type="InterPro" id="IPR050422">
    <property type="entry name" value="X-Pro_aminopeptidase_P"/>
</dbReference>
<reference evidence="10" key="1">
    <citation type="submission" date="2009-08" db="EMBL/GenBank/DDBJ databases">
        <title>Annotation of Salpingoeca rosetta.</title>
        <authorList>
            <consortium name="The Broad Institute Genome Sequencing Platform"/>
            <person name="Russ C."/>
            <person name="Cuomo C."/>
            <person name="Burger G."/>
            <person name="Gray M.W."/>
            <person name="Holland P.W.H."/>
            <person name="King N."/>
            <person name="Lang F.B.F."/>
            <person name="Roger A.J."/>
            <person name="Ruiz-Trillo I."/>
            <person name="Young S.K."/>
            <person name="Zeng Q."/>
            <person name="Gargeya S."/>
            <person name="Alvarado L."/>
            <person name="Berlin A."/>
            <person name="Chapman S.B."/>
            <person name="Chen Z."/>
            <person name="Freedman E."/>
            <person name="Gellesch M."/>
            <person name="Goldberg J."/>
            <person name="Griggs A."/>
            <person name="Gujja S."/>
            <person name="Heilman E."/>
            <person name="Heiman D."/>
            <person name="Howarth C."/>
            <person name="Mehta T."/>
            <person name="Neiman D."/>
            <person name="Pearson M."/>
            <person name="Roberts A."/>
            <person name="Saif S."/>
            <person name="Shea T."/>
            <person name="Shenoy N."/>
            <person name="Sisk P."/>
            <person name="Stolte C."/>
            <person name="Sykes S."/>
            <person name="White J."/>
            <person name="Yandava C."/>
            <person name="Haas B."/>
            <person name="Nusbaum C."/>
            <person name="Birren B."/>
        </authorList>
    </citation>
    <scope>NUCLEOTIDE SEQUENCE [LARGE SCALE GENOMIC DNA]</scope>
    <source>
        <strain evidence="10">ATCC 50818</strain>
    </source>
</reference>
<evidence type="ECO:0000256" key="2">
    <source>
        <dbReference type="ARBA" id="ARBA00008766"/>
    </source>
</evidence>
<dbReference type="GO" id="GO:0070006">
    <property type="term" value="F:metalloaminopeptidase activity"/>
    <property type="evidence" value="ECO:0007669"/>
    <property type="project" value="InterPro"/>
</dbReference>
<evidence type="ECO:0000259" key="9">
    <source>
        <dbReference type="Pfam" id="PF16188"/>
    </source>
</evidence>
<keyword evidence="4" id="KW-0378">Hydrolase</keyword>
<dbReference type="OrthoDB" id="9995434at2759"/>
<dbReference type="GeneID" id="16072197"/>
<dbReference type="Pfam" id="PF01321">
    <property type="entry name" value="Creatinase_N"/>
    <property type="match status" value="1"/>
</dbReference>
<dbReference type="PANTHER" id="PTHR43763">
    <property type="entry name" value="XAA-PRO AMINOPEPTIDASE 1"/>
    <property type="match status" value="1"/>
</dbReference>
<evidence type="ECO:0000256" key="4">
    <source>
        <dbReference type="ARBA" id="ARBA00022801"/>
    </source>
</evidence>
<evidence type="ECO:0000256" key="6">
    <source>
        <dbReference type="RuleBase" id="RU000590"/>
    </source>
</evidence>
<evidence type="ECO:0000313" key="10">
    <source>
        <dbReference type="EMBL" id="EGD75715.1"/>
    </source>
</evidence>
<dbReference type="FunFam" id="3.40.350.10:FF:000003">
    <property type="entry name" value="Xaa-pro aminopeptidase P"/>
    <property type="match status" value="1"/>
</dbReference>
<accession>F2UGG5</accession>
<dbReference type="Pfam" id="PF16188">
    <property type="entry name" value="Peptidase_M24_C"/>
    <property type="match status" value="1"/>
</dbReference>
<feature type="domain" description="Peptidase M24" evidence="7">
    <location>
        <begin position="327"/>
        <end position="546"/>
    </location>
</feature>
<feature type="domain" description="Peptidase M24 C-terminal" evidence="9">
    <location>
        <begin position="555"/>
        <end position="620"/>
    </location>
</feature>
<dbReference type="PANTHER" id="PTHR43763:SF6">
    <property type="entry name" value="XAA-PRO AMINOPEPTIDASE 1"/>
    <property type="match status" value="1"/>
</dbReference>
<dbReference type="InterPro" id="IPR032416">
    <property type="entry name" value="Peptidase_M24_C"/>
</dbReference>
<dbReference type="SUPFAM" id="SSF53092">
    <property type="entry name" value="Creatinase/prolidase N-terminal domain"/>
    <property type="match status" value="1"/>
</dbReference>
<dbReference type="Proteomes" id="UP000007799">
    <property type="component" value="Unassembled WGS sequence"/>
</dbReference>
<dbReference type="CDD" id="cd01085">
    <property type="entry name" value="APP"/>
    <property type="match status" value="1"/>
</dbReference>